<evidence type="ECO:0000256" key="3">
    <source>
        <dbReference type="ARBA" id="ARBA00022525"/>
    </source>
</evidence>
<evidence type="ECO:0000256" key="1">
    <source>
        <dbReference type="ARBA" id="ARBA00004613"/>
    </source>
</evidence>
<evidence type="ECO:0000313" key="8">
    <source>
        <dbReference type="EMBL" id="SSX25803.1"/>
    </source>
</evidence>
<proteinExistence type="inferred from homology"/>
<feature type="domain" description="Lipase" evidence="6">
    <location>
        <begin position="36"/>
        <end position="278"/>
    </location>
</feature>
<comment type="similarity">
    <text evidence="2 4">Belongs to the AB hydrolase superfamily. Lipase family.</text>
</comment>
<dbReference type="Gene3D" id="3.40.50.1820">
    <property type="entry name" value="alpha/beta hydrolase"/>
    <property type="match status" value="1"/>
</dbReference>
<dbReference type="InterPro" id="IPR029058">
    <property type="entry name" value="AB_hydrolase_fold"/>
</dbReference>
<keyword evidence="5" id="KW-0732">Signal</keyword>
<dbReference type="EMBL" id="UFQS01000617">
    <property type="protein sequence ID" value="SSX05443.1"/>
    <property type="molecule type" value="Genomic_DNA"/>
</dbReference>
<evidence type="ECO:0000256" key="2">
    <source>
        <dbReference type="ARBA" id="ARBA00010701"/>
    </source>
</evidence>
<accession>A0A336MAJ9</accession>
<evidence type="ECO:0000259" key="6">
    <source>
        <dbReference type="Pfam" id="PF00151"/>
    </source>
</evidence>
<dbReference type="PRINTS" id="PR00821">
    <property type="entry name" value="TAGLIPASE"/>
</dbReference>
<dbReference type="SUPFAM" id="SSF53474">
    <property type="entry name" value="alpha/beta-Hydrolases"/>
    <property type="match status" value="1"/>
</dbReference>
<feature type="signal peptide" evidence="5">
    <location>
        <begin position="1"/>
        <end position="19"/>
    </location>
</feature>
<dbReference type="EMBL" id="UFQT01000617">
    <property type="protein sequence ID" value="SSX25803.1"/>
    <property type="molecule type" value="Genomic_DNA"/>
</dbReference>
<dbReference type="GO" id="GO:0005615">
    <property type="term" value="C:extracellular space"/>
    <property type="evidence" value="ECO:0007669"/>
    <property type="project" value="TreeGrafter"/>
</dbReference>
<dbReference type="VEuPathDB" id="VectorBase:CSON012753"/>
<evidence type="ECO:0000256" key="5">
    <source>
        <dbReference type="SAM" id="SignalP"/>
    </source>
</evidence>
<evidence type="ECO:0000313" key="7">
    <source>
        <dbReference type="EMBL" id="SSX05443.1"/>
    </source>
</evidence>
<sequence length="319" mass="36406">MKILQISLILTLIFHQIYSSELEQQQSPLEIELPDTKTEYIKILCLNRKTGEFLKTSLDNNELLDSVINVNQTTVFIIHGWTENPNLTFFDNLPEAFSKFTEWNICNVNWSPLASKDILRAYQSTYFVNTFLADFIIDLTAKKKIKLDQIVLVGHSFGAQIAAFCGMQLNGKLGAIYALDPIAPQLTPTSALYTQCILTETGMFRSAIGHCETNFYVNGGQSQPICHNSNDPLCSHRVSVLYFIFSLNVRNQFLCRSCKFKVFNVFCFYEEIDLMGIYSQRKIGSFDCFTTNQPPFTNHFIESENLTNVTHPTQNSNYI</sequence>
<name>A0A336MAJ9_CULSO</name>
<protein>
    <submittedName>
        <fullName evidence="8">CSON012753 protein</fullName>
    </submittedName>
</protein>
<reference evidence="8" key="2">
    <citation type="submission" date="2018-07" db="EMBL/GenBank/DDBJ databases">
        <authorList>
            <person name="Quirk P.G."/>
            <person name="Krulwich T.A."/>
        </authorList>
    </citation>
    <scope>NUCLEOTIDE SEQUENCE</scope>
</reference>
<dbReference type="GO" id="GO:0017171">
    <property type="term" value="F:serine hydrolase activity"/>
    <property type="evidence" value="ECO:0007669"/>
    <property type="project" value="TreeGrafter"/>
</dbReference>
<feature type="chain" id="PRO_5033779148" evidence="5">
    <location>
        <begin position="20"/>
        <end position="319"/>
    </location>
</feature>
<dbReference type="InterPro" id="IPR000734">
    <property type="entry name" value="TAG_lipase"/>
</dbReference>
<reference evidence="7" key="1">
    <citation type="submission" date="2018-04" db="EMBL/GenBank/DDBJ databases">
        <authorList>
            <person name="Go L.Y."/>
            <person name="Mitchell J.A."/>
        </authorList>
    </citation>
    <scope>NUCLEOTIDE SEQUENCE</scope>
    <source>
        <tissue evidence="7">Whole organism</tissue>
    </source>
</reference>
<gene>
    <name evidence="8" type="primary">CSON012753</name>
</gene>
<dbReference type="Pfam" id="PF00151">
    <property type="entry name" value="Lipase"/>
    <property type="match status" value="1"/>
</dbReference>
<dbReference type="AlphaFoldDB" id="A0A336MAJ9"/>
<dbReference type="GO" id="GO:0016298">
    <property type="term" value="F:lipase activity"/>
    <property type="evidence" value="ECO:0007669"/>
    <property type="project" value="InterPro"/>
</dbReference>
<evidence type="ECO:0000256" key="4">
    <source>
        <dbReference type="RuleBase" id="RU004262"/>
    </source>
</evidence>
<organism evidence="8">
    <name type="scientific">Culicoides sonorensis</name>
    <name type="common">Biting midge</name>
    <dbReference type="NCBI Taxonomy" id="179676"/>
    <lineage>
        <taxon>Eukaryota</taxon>
        <taxon>Metazoa</taxon>
        <taxon>Ecdysozoa</taxon>
        <taxon>Arthropoda</taxon>
        <taxon>Hexapoda</taxon>
        <taxon>Insecta</taxon>
        <taxon>Pterygota</taxon>
        <taxon>Neoptera</taxon>
        <taxon>Endopterygota</taxon>
        <taxon>Diptera</taxon>
        <taxon>Nematocera</taxon>
        <taxon>Chironomoidea</taxon>
        <taxon>Ceratopogonidae</taxon>
        <taxon>Ceratopogoninae</taxon>
        <taxon>Culicoides</taxon>
        <taxon>Monoculicoides</taxon>
    </lineage>
</organism>
<dbReference type="InterPro" id="IPR013818">
    <property type="entry name" value="Lipase"/>
</dbReference>
<dbReference type="GO" id="GO:0016042">
    <property type="term" value="P:lipid catabolic process"/>
    <property type="evidence" value="ECO:0007669"/>
    <property type="project" value="TreeGrafter"/>
</dbReference>
<comment type="subcellular location">
    <subcellularLocation>
        <location evidence="1">Secreted</location>
    </subcellularLocation>
</comment>
<keyword evidence="3" id="KW-0964">Secreted</keyword>
<dbReference type="PANTHER" id="PTHR11610:SF173">
    <property type="entry name" value="LIPASE DOMAIN-CONTAINING PROTEIN-RELATED"/>
    <property type="match status" value="1"/>
</dbReference>
<dbReference type="PANTHER" id="PTHR11610">
    <property type="entry name" value="LIPASE"/>
    <property type="match status" value="1"/>
</dbReference>